<keyword evidence="2" id="KW-1185">Reference proteome</keyword>
<dbReference type="RefSeq" id="XP_024688127.1">
    <property type="nucleotide sequence ID" value="XM_024821813.1"/>
</dbReference>
<name>A0A2I1CPI2_ASPN1</name>
<dbReference type="Proteomes" id="UP000234474">
    <property type="component" value="Unassembled WGS sequence"/>
</dbReference>
<proteinExistence type="predicted"/>
<dbReference type="GeneID" id="36529139"/>
<protein>
    <submittedName>
        <fullName evidence="1">Uncharacterized protein</fullName>
    </submittedName>
</protein>
<evidence type="ECO:0000313" key="1">
    <source>
        <dbReference type="EMBL" id="PKX99532.1"/>
    </source>
</evidence>
<dbReference type="OrthoDB" id="5304415at2759"/>
<accession>A0A2I1CPI2</accession>
<dbReference type="VEuPathDB" id="FungiDB:P174DRAFT_361822"/>
<dbReference type="AlphaFoldDB" id="A0A2I1CPI2"/>
<organism evidence="1 2">
    <name type="scientific">Aspergillus novofumigatus (strain IBT 16806)</name>
    <dbReference type="NCBI Taxonomy" id="1392255"/>
    <lineage>
        <taxon>Eukaryota</taxon>
        <taxon>Fungi</taxon>
        <taxon>Dikarya</taxon>
        <taxon>Ascomycota</taxon>
        <taxon>Pezizomycotina</taxon>
        <taxon>Eurotiomycetes</taxon>
        <taxon>Eurotiomycetidae</taxon>
        <taxon>Eurotiales</taxon>
        <taxon>Aspergillaceae</taxon>
        <taxon>Aspergillus</taxon>
        <taxon>Aspergillus subgen. Fumigati</taxon>
    </lineage>
</organism>
<dbReference type="EMBL" id="MSZS01000001">
    <property type="protein sequence ID" value="PKX99532.1"/>
    <property type="molecule type" value="Genomic_DNA"/>
</dbReference>
<gene>
    <name evidence="1" type="ORF">P174DRAFT_361822</name>
</gene>
<sequence>MLLLGPLPTHSHLESAALTSHRGWSVFLNTLSDRDLHDPSYVDEGFFTVKAGVPSRNGVRKHAIIDGPLVGASSSATAWSISERSGATINGLWDNGAMFVNPMVGENNHSFVVTLGIVSRTGPESTPGTTIRRTGYRELFNAMSGVMKTIDCSHSVINDQPVTLQPGWAASMDINDISPPPPVHEKIVILLTARNRAARWRALIGVSMLLLQHRGTPGARRTMLRSPGCCLRCAVEQTVLEDGLWWLIL</sequence>
<comment type="caution">
    <text evidence="1">The sequence shown here is derived from an EMBL/GenBank/DDBJ whole genome shotgun (WGS) entry which is preliminary data.</text>
</comment>
<evidence type="ECO:0000313" key="2">
    <source>
        <dbReference type="Proteomes" id="UP000234474"/>
    </source>
</evidence>
<reference evidence="2" key="1">
    <citation type="journal article" date="2018" name="Proc. Natl. Acad. Sci. U.S.A.">
        <title>Linking secondary metabolites to gene clusters through genome sequencing of six diverse Aspergillus species.</title>
        <authorList>
            <person name="Kaerboelling I."/>
            <person name="Vesth T.C."/>
            <person name="Frisvad J.C."/>
            <person name="Nybo J.L."/>
            <person name="Theobald S."/>
            <person name="Kuo A."/>
            <person name="Bowyer P."/>
            <person name="Matsuda Y."/>
            <person name="Mondo S."/>
            <person name="Lyhne E.K."/>
            <person name="Kogle M.E."/>
            <person name="Clum A."/>
            <person name="Lipzen A."/>
            <person name="Salamov A."/>
            <person name="Ngan C.Y."/>
            <person name="Daum C."/>
            <person name="Chiniquy J."/>
            <person name="Barry K."/>
            <person name="LaButti K."/>
            <person name="Haridas S."/>
            <person name="Simmons B.A."/>
            <person name="Magnuson J.K."/>
            <person name="Mortensen U.H."/>
            <person name="Larsen T.O."/>
            <person name="Grigoriev I.V."/>
            <person name="Baker S.E."/>
            <person name="Andersen M.R."/>
        </authorList>
    </citation>
    <scope>NUCLEOTIDE SEQUENCE [LARGE SCALE GENOMIC DNA]</scope>
    <source>
        <strain evidence="2">IBT 16806</strain>
    </source>
</reference>